<evidence type="ECO:0000259" key="6">
    <source>
        <dbReference type="Pfam" id="PF09864"/>
    </source>
</evidence>
<protein>
    <submittedName>
        <fullName evidence="7">MliC family protein</fullName>
    </submittedName>
</protein>
<name>A0ABU8BT54_9RHOB</name>
<evidence type="ECO:0000313" key="8">
    <source>
        <dbReference type="Proteomes" id="UP001431963"/>
    </source>
</evidence>
<accession>A0ABU8BT54</accession>
<dbReference type="SUPFAM" id="SSF141488">
    <property type="entry name" value="YdhA-like"/>
    <property type="match status" value="1"/>
</dbReference>
<evidence type="ECO:0000256" key="3">
    <source>
        <dbReference type="ARBA" id="ARBA00023139"/>
    </source>
</evidence>
<evidence type="ECO:0000256" key="5">
    <source>
        <dbReference type="SAM" id="SignalP"/>
    </source>
</evidence>
<keyword evidence="2" id="KW-0472">Membrane</keyword>
<organism evidence="7 8">
    <name type="scientific">Gemmobacter denitrificans</name>
    <dbReference type="NCBI Taxonomy" id="3123040"/>
    <lineage>
        <taxon>Bacteria</taxon>
        <taxon>Pseudomonadati</taxon>
        <taxon>Pseudomonadota</taxon>
        <taxon>Alphaproteobacteria</taxon>
        <taxon>Rhodobacterales</taxon>
        <taxon>Paracoccaceae</taxon>
        <taxon>Gemmobacter</taxon>
    </lineage>
</organism>
<dbReference type="Gene3D" id="2.40.128.200">
    <property type="match status" value="1"/>
</dbReference>
<feature type="chain" id="PRO_5047142102" evidence="5">
    <location>
        <begin position="18"/>
        <end position="106"/>
    </location>
</feature>
<dbReference type="Proteomes" id="UP001431963">
    <property type="component" value="Unassembled WGS sequence"/>
</dbReference>
<feature type="domain" description="C-type lysozyme inhibitor" evidence="6">
    <location>
        <begin position="25"/>
        <end position="95"/>
    </location>
</feature>
<dbReference type="EMBL" id="JBALHR010000002">
    <property type="protein sequence ID" value="MEH7827452.1"/>
    <property type="molecule type" value="Genomic_DNA"/>
</dbReference>
<dbReference type="Pfam" id="PF09864">
    <property type="entry name" value="MliC"/>
    <property type="match status" value="1"/>
</dbReference>
<evidence type="ECO:0000256" key="1">
    <source>
        <dbReference type="ARBA" id="ARBA00022729"/>
    </source>
</evidence>
<keyword evidence="1 5" id="KW-0732">Signal</keyword>
<feature type="signal peptide" evidence="5">
    <location>
        <begin position="1"/>
        <end position="17"/>
    </location>
</feature>
<evidence type="ECO:0000313" key="7">
    <source>
        <dbReference type="EMBL" id="MEH7827452.1"/>
    </source>
</evidence>
<dbReference type="InterPro" id="IPR018660">
    <property type="entry name" value="MliC"/>
</dbReference>
<keyword evidence="3" id="KW-0564">Palmitate</keyword>
<dbReference type="RefSeq" id="WP_335420324.1">
    <property type="nucleotide sequence ID" value="NZ_JBALHR010000002.1"/>
</dbReference>
<evidence type="ECO:0000256" key="2">
    <source>
        <dbReference type="ARBA" id="ARBA00023136"/>
    </source>
</evidence>
<gene>
    <name evidence="7" type="ORF">V6590_04760</name>
</gene>
<proteinExistence type="predicted"/>
<keyword evidence="8" id="KW-1185">Reference proteome</keyword>
<keyword evidence="4" id="KW-0449">Lipoprotein</keyword>
<dbReference type="InterPro" id="IPR036328">
    <property type="entry name" value="MliC_sf"/>
</dbReference>
<comment type="caution">
    <text evidence="7">The sequence shown here is derived from an EMBL/GenBank/DDBJ whole genome shotgun (WGS) entry which is preliminary data.</text>
</comment>
<reference evidence="7" key="1">
    <citation type="submission" date="2024-02" db="EMBL/GenBank/DDBJ databases">
        <title>Genome sequences of strain Gemmobacter sp. JM10B15.</title>
        <authorList>
            <person name="Zhang M."/>
        </authorList>
    </citation>
    <scope>NUCLEOTIDE SEQUENCE</scope>
    <source>
        <strain evidence="7">JM10B15</strain>
    </source>
</reference>
<sequence>MIRFLTLALLFATPVTAQEISTARYSCDRGAQVLASYLNPGDRSFAVLTFEGRQMVFEVALSASGARYVSRDPAAPFVWWTKGDSAMLLHGEGDAEAMIYSECLAG</sequence>
<evidence type="ECO:0000256" key="4">
    <source>
        <dbReference type="ARBA" id="ARBA00023288"/>
    </source>
</evidence>